<accession>A0ABW8LE69</accession>
<keyword evidence="3" id="KW-0238">DNA-binding</keyword>
<evidence type="ECO:0000256" key="3">
    <source>
        <dbReference type="ARBA" id="ARBA00023125"/>
    </source>
</evidence>
<dbReference type="InterPro" id="IPR036388">
    <property type="entry name" value="WH-like_DNA-bd_sf"/>
</dbReference>
<dbReference type="Pfam" id="PF03466">
    <property type="entry name" value="LysR_substrate"/>
    <property type="match status" value="1"/>
</dbReference>
<dbReference type="Pfam" id="PF00126">
    <property type="entry name" value="HTH_1"/>
    <property type="match status" value="1"/>
</dbReference>
<dbReference type="RefSeq" id="WP_404745686.1">
    <property type="nucleotide sequence ID" value="NZ_JBJDQH010000002.1"/>
</dbReference>
<dbReference type="Proteomes" id="UP001620295">
    <property type="component" value="Unassembled WGS sequence"/>
</dbReference>
<evidence type="ECO:0000259" key="5">
    <source>
        <dbReference type="PROSITE" id="PS50931"/>
    </source>
</evidence>
<feature type="domain" description="HTH lysR-type" evidence="5">
    <location>
        <begin position="1"/>
        <end position="56"/>
    </location>
</feature>
<evidence type="ECO:0000313" key="7">
    <source>
        <dbReference type="Proteomes" id="UP001620295"/>
    </source>
</evidence>
<keyword evidence="2" id="KW-0805">Transcription regulation</keyword>
<sequence length="314" mass="32661">MDPHLLRTFVSVARRASFSEAARDLGFPPAAVSRHIATLEADLRTTLLTRRPVAPTAAGARLLEHAGPLLHRLDAARADVERLAGATTARLTLGASPPAMTPRVAAALAEVRRAHPGVRTAVRLLGRDEIPAAMATGQLDLGLTDGLTAPGDPLPLPDLGPLSTLPIAEGALVVPLPVGHPLTRRLGLRLTDLAAPRWRWLDAPDAAVPLRHLRAVGATDGFRAALRYEGTDVRALLTLVAAGHGLTLLPHSATKGAPGIVAIPLISPRLVHRVELLHGTPLDDPAADFAELVAGMVAGLAAGAGKGTGGHRYE</sequence>
<keyword evidence="7" id="KW-1185">Reference proteome</keyword>
<comment type="caution">
    <text evidence="6">The sequence shown here is derived from an EMBL/GenBank/DDBJ whole genome shotgun (WGS) entry which is preliminary data.</text>
</comment>
<keyword evidence="4" id="KW-0804">Transcription</keyword>
<comment type="similarity">
    <text evidence="1">Belongs to the LysR transcriptional regulatory family.</text>
</comment>
<organism evidence="6 7">
    <name type="scientific">Streptomyces milbemycinicus</name>
    <dbReference type="NCBI Taxonomy" id="476552"/>
    <lineage>
        <taxon>Bacteria</taxon>
        <taxon>Bacillati</taxon>
        <taxon>Actinomycetota</taxon>
        <taxon>Actinomycetes</taxon>
        <taxon>Kitasatosporales</taxon>
        <taxon>Streptomycetaceae</taxon>
        <taxon>Streptomyces</taxon>
    </lineage>
</organism>
<dbReference type="Gene3D" id="1.10.10.10">
    <property type="entry name" value="Winged helix-like DNA-binding domain superfamily/Winged helix DNA-binding domain"/>
    <property type="match status" value="1"/>
</dbReference>
<proteinExistence type="inferred from homology"/>
<dbReference type="InterPro" id="IPR005119">
    <property type="entry name" value="LysR_subst-bd"/>
</dbReference>
<dbReference type="EMBL" id="JBJDQH010000002">
    <property type="protein sequence ID" value="MFK4264227.1"/>
    <property type="molecule type" value="Genomic_DNA"/>
</dbReference>
<dbReference type="SUPFAM" id="SSF46785">
    <property type="entry name" value="Winged helix' DNA-binding domain"/>
    <property type="match status" value="1"/>
</dbReference>
<dbReference type="InterPro" id="IPR000847">
    <property type="entry name" value="LysR_HTH_N"/>
</dbReference>
<gene>
    <name evidence="6" type="ORF">ACI2L5_04740</name>
</gene>
<evidence type="ECO:0000313" key="6">
    <source>
        <dbReference type="EMBL" id="MFK4264227.1"/>
    </source>
</evidence>
<evidence type="ECO:0000256" key="2">
    <source>
        <dbReference type="ARBA" id="ARBA00023015"/>
    </source>
</evidence>
<evidence type="ECO:0000256" key="4">
    <source>
        <dbReference type="ARBA" id="ARBA00023163"/>
    </source>
</evidence>
<evidence type="ECO:0000256" key="1">
    <source>
        <dbReference type="ARBA" id="ARBA00009437"/>
    </source>
</evidence>
<dbReference type="SUPFAM" id="SSF53850">
    <property type="entry name" value="Periplasmic binding protein-like II"/>
    <property type="match status" value="1"/>
</dbReference>
<dbReference type="InterPro" id="IPR036390">
    <property type="entry name" value="WH_DNA-bd_sf"/>
</dbReference>
<dbReference type="Gene3D" id="3.40.190.10">
    <property type="entry name" value="Periplasmic binding protein-like II"/>
    <property type="match status" value="2"/>
</dbReference>
<dbReference type="PANTHER" id="PTHR30346">
    <property type="entry name" value="TRANSCRIPTIONAL DUAL REGULATOR HCAR-RELATED"/>
    <property type="match status" value="1"/>
</dbReference>
<reference evidence="6 7" key="1">
    <citation type="submission" date="2024-11" db="EMBL/GenBank/DDBJ databases">
        <title>The Natural Products Discovery Center: Release of the First 8490 Sequenced Strains for Exploring Actinobacteria Biosynthetic Diversity.</title>
        <authorList>
            <person name="Kalkreuter E."/>
            <person name="Kautsar S.A."/>
            <person name="Yang D."/>
            <person name="Bader C.D."/>
            <person name="Teijaro C.N."/>
            <person name="Fluegel L."/>
            <person name="Davis C.M."/>
            <person name="Simpson J.R."/>
            <person name="Lauterbach L."/>
            <person name="Steele A.D."/>
            <person name="Gui C."/>
            <person name="Meng S."/>
            <person name="Li G."/>
            <person name="Viehrig K."/>
            <person name="Ye F."/>
            <person name="Su P."/>
            <person name="Kiefer A.F."/>
            <person name="Nichols A."/>
            <person name="Cepeda A.J."/>
            <person name="Yan W."/>
            <person name="Fan B."/>
            <person name="Jiang Y."/>
            <person name="Adhikari A."/>
            <person name="Zheng C.-J."/>
            <person name="Schuster L."/>
            <person name="Cowan T.M."/>
            <person name="Smanski M.J."/>
            <person name="Chevrette M.G."/>
            <person name="De Carvalho L.P.S."/>
            <person name="Shen B."/>
        </authorList>
    </citation>
    <scope>NUCLEOTIDE SEQUENCE [LARGE SCALE GENOMIC DNA]</scope>
    <source>
        <strain evidence="6 7">NPDC020863</strain>
    </source>
</reference>
<dbReference type="PANTHER" id="PTHR30346:SF28">
    <property type="entry name" value="HTH-TYPE TRANSCRIPTIONAL REGULATOR CYNR"/>
    <property type="match status" value="1"/>
</dbReference>
<name>A0ABW8LE69_9ACTN</name>
<dbReference type="PROSITE" id="PS50931">
    <property type="entry name" value="HTH_LYSR"/>
    <property type="match status" value="1"/>
</dbReference>
<protein>
    <submittedName>
        <fullName evidence="6">LysR family transcriptional regulator</fullName>
    </submittedName>
</protein>